<dbReference type="PIRSF" id="PIRSF006603">
    <property type="entry name" value="DinF"/>
    <property type="match status" value="1"/>
</dbReference>
<evidence type="ECO:0000256" key="4">
    <source>
        <dbReference type="ARBA" id="ARBA00022448"/>
    </source>
</evidence>
<dbReference type="NCBIfam" id="TIGR00797">
    <property type="entry name" value="matE"/>
    <property type="match status" value="1"/>
</dbReference>
<evidence type="ECO:0000256" key="7">
    <source>
        <dbReference type="ARBA" id="ARBA00022989"/>
    </source>
</evidence>
<evidence type="ECO:0000256" key="5">
    <source>
        <dbReference type="ARBA" id="ARBA00022475"/>
    </source>
</evidence>
<evidence type="ECO:0000313" key="12">
    <source>
        <dbReference type="Proteomes" id="UP000886723"/>
    </source>
</evidence>
<evidence type="ECO:0000256" key="3">
    <source>
        <dbReference type="ARBA" id="ARBA00022106"/>
    </source>
</evidence>
<keyword evidence="6 10" id="KW-0812">Transmembrane</keyword>
<comment type="caution">
    <text evidence="11">The sequence shown here is derived from an EMBL/GenBank/DDBJ whole genome shotgun (WGS) entry which is preliminary data.</text>
</comment>
<keyword evidence="4" id="KW-0813">Transport</keyword>
<dbReference type="PANTHER" id="PTHR43823:SF3">
    <property type="entry name" value="MULTIDRUG EXPORT PROTEIN MEPA"/>
    <property type="match status" value="1"/>
</dbReference>
<feature type="transmembrane region" description="Helical" evidence="10">
    <location>
        <begin position="198"/>
        <end position="219"/>
    </location>
</feature>
<reference evidence="11" key="1">
    <citation type="submission" date="2020-10" db="EMBL/GenBank/DDBJ databases">
        <authorList>
            <person name="Gilroy R."/>
        </authorList>
    </citation>
    <scope>NUCLEOTIDE SEQUENCE</scope>
    <source>
        <strain evidence="11">ChiBcec2-4451</strain>
    </source>
</reference>
<dbReference type="EMBL" id="DVON01000182">
    <property type="protein sequence ID" value="HIV13182.1"/>
    <property type="molecule type" value="Genomic_DNA"/>
</dbReference>
<feature type="transmembrane region" description="Helical" evidence="10">
    <location>
        <begin position="169"/>
        <end position="192"/>
    </location>
</feature>
<evidence type="ECO:0000256" key="9">
    <source>
        <dbReference type="ARBA" id="ARBA00023251"/>
    </source>
</evidence>
<organism evidence="11 12">
    <name type="scientific">Candidatus Pullilachnospira stercoravium</name>
    <dbReference type="NCBI Taxonomy" id="2840913"/>
    <lineage>
        <taxon>Bacteria</taxon>
        <taxon>Bacillati</taxon>
        <taxon>Bacillota</taxon>
        <taxon>Clostridia</taxon>
        <taxon>Lachnospirales</taxon>
        <taxon>Lachnospiraceae</taxon>
        <taxon>Lachnospiraceae incertae sedis</taxon>
        <taxon>Candidatus Pullilachnospira</taxon>
    </lineage>
</organism>
<feature type="transmembrane region" description="Helical" evidence="10">
    <location>
        <begin position="138"/>
        <end position="157"/>
    </location>
</feature>
<reference evidence="11" key="2">
    <citation type="journal article" date="2021" name="PeerJ">
        <title>Extensive microbial diversity within the chicken gut microbiome revealed by metagenomics and culture.</title>
        <authorList>
            <person name="Gilroy R."/>
            <person name="Ravi A."/>
            <person name="Getino M."/>
            <person name="Pursley I."/>
            <person name="Horton D.L."/>
            <person name="Alikhan N.F."/>
            <person name="Baker D."/>
            <person name="Gharbi K."/>
            <person name="Hall N."/>
            <person name="Watson M."/>
            <person name="Adriaenssens E.M."/>
            <person name="Foster-Nyarko E."/>
            <person name="Jarju S."/>
            <person name="Secka A."/>
            <person name="Antonio M."/>
            <person name="Oren A."/>
            <person name="Chaudhuri R.R."/>
            <person name="La Ragione R."/>
            <person name="Hildebrand F."/>
            <person name="Pallen M.J."/>
        </authorList>
    </citation>
    <scope>NUCLEOTIDE SEQUENCE</scope>
    <source>
        <strain evidence="11">ChiBcec2-4451</strain>
    </source>
</reference>
<comment type="subcellular location">
    <subcellularLocation>
        <location evidence="1">Cell membrane</location>
        <topology evidence="1">Multi-pass membrane protein</topology>
    </subcellularLocation>
</comment>
<comment type="similarity">
    <text evidence="2">Belongs to the multi antimicrobial extrusion (MATE) (TC 2.A.66.1) family. MepA subfamily.</text>
</comment>
<evidence type="ECO:0000256" key="6">
    <source>
        <dbReference type="ARBA" id="ARBA00022692"/>
    </source>
</evidence>
<keyword evidence="5" id="KW-1003">Cell membrane</keyword>
<evidence type="ECO:0000256" key="1">
    <source>
        <dbReference type="ARBA" id="ARBA00004651"/>
    </source>
</evidence>
<dbReference type="GO" id="GO:0015297">
    <property type="term" value="F:antiporter activity"/>
    <property type="evidence" value="ECO:0007669"/>
    <property type="project" value="InterPro"/>
</dbReference>
<gene>
    <name evidence="11" type="ORF">IAA63_08615</name>
</gene>
<dbReference type="Pfam" id="PF01554">
    <property type="entry name" value="MatE"/>
    <property type="match status" value="2"/>
</dbReference>
<feature type="transmembrane region" description="Helical" evidence="10">
    <location>
        <begin position="97"/>
        <end position="118"/>
    </location>
</feature>
<name>A0A9D1T6B0_9FIRM</name>
<proteinExistence type="inferred from homology"/>
<feature type="transmembrane region" description="Helical" evidence="10">
    <location>
        <begin position="21"/>
        <end position="43"/>
    </location>
</feature>
<evidence type="ECO:0000256" key="2">
    <source>
        <dbReference type="ARBA" id="ARBA00008417"/>
    </source>
</evidence>
<keyword evidence="9" id="KW-0046">Antibiotic resistance</keyword>
<dbReference type="InterPro" id="IPR045070">
    <property type="entry name" value="MATE_MepA-like"/>
</dbReference>
<feature type="transmembrane region" description="Helical" evidence="10">
    <location>
        <begin position="63"/>
        <end position="85"/>
    </location>
</feature>
<dbReference type="PANTHER" id="PTHR43823">
    <property type="entry name" value="SPORULATION PROTEIN YKVU"/>
    <property type="match status" value="1"/>
</dbReference>
<feature type="transmembrane region" description="Helical" evidence="10">
    <location>
        <begin position="429"/>
        <end position="447"/>
    </location>
</feature>
<dbReference type="CDD" id="cd13143">
    <property type="entry name" value="MATE_MepA_like"/>
    <property type="match status" value="1"/>
</dbReference>
<protein>
    <recommendedName>
        <fullName evidence="3">Multidrug export protein MepA</fullName>
    </recommendedName>
</protein>
<sequence>MDYAKDTRLGTESIPKLMLQLAVPSVIAQLINVLYNIVDRIYIGRIPEIGATALTGVGVTFPIITLVSAFSSFMGAGGAPLAAISLGKGDRKRAENILGNTFSMLILFAAALTVIFLIFKEPLLYLFGASENTITYSLQYITIYLYGTIFVQLALGLNPFISSQGQAKTAMLSVLIGAVINIVLDPIFIFVFGMGVRGAAYATVISQAVSAVWVVRFLCSRSSSIRIRRQNLRISGRIVGSIAALGVSPFIMQSTESAITIVLNHGLQSYGGDLYVGSMTIMQSVLQLLSVPISGFTQGVQPIISYNFGAQKFDRVKKTARYLIGTTFLISFGFTLTTICFPGIYGSLFTSDAGLLNLVKQILPVYMFGMLIFGLQNGCQSVFLGLGQAKISVFIALLRKVFLLIPLAIILPRFFGVMGIYWAEPIADITSATTATILFLIFFKRMLSADYLKKLL</sequence>
<dbReference type="AlphaFoldDB" id="A0A9D1T6B0"/>
<accession>A0A9D1T6B0</accession>
<evidence type="ECO:0000256" key="8">
    <source>
        <dbReference type="ARBA" id="ARBA00023136"/>
    </source>
</evidence>
<dbReference type="InterPro" id="IPR002528">
    <property type="entry name" value="MATE_fam"/>
</dbReference>
<dbReference type="GO" id="GO:0046677">
    <property type="term" value="P:response to antibiotic"/>
    <property type="evidence" value="ECO:0007669"/>
    <property type="project" value="UniProtKB-KW"/>
</dbReference>
<feature type="transmembrane region" description="Helical" evidence="10">
    <location>
        <begin position="401"/>
        <end position="423"/>
    </location>
</feature>
<dbReference type="InterPro" id="IPR051327">
    <property type="entry name" value="MATE_MepA_subfamily"/>
</dbReference>
<dbReference type="GO" id="GO:0005886">
    <property type="term" value="C:plasma membrane"/>
    <property type="evidence" value="ECO:0007669"/>
    <property type="project" value="UniProtKB-SubCell"/>
</dbReference>
<dbReference type="Proteomes" id="UP000886723">
    <property type="component" value="Unassembled WGS sequence"/>
</dbReference>
<dbReference type="GO" id="GO:0042910">
    <property type="term" value="F:xenobiotic transmembrane transporter activity"/>
    <property type="evidence" value="ECO:0007669"/>
    <property type="project" value="InterPro"/>
</dbReference>
<evidence type="ECO:0000256" key="10">
    <source>
        <dbReference type="SAM" id="Phobius"/>
    </source>
</evidence>
<keyword evidence="8 10" id="KW-0472">Membrane</keyword>
<feature type="transmembrane region" description="Helical" evidence="10">
    <location>
        <begin position="322"/>
        <end position="345"/>
    </location>
</feature>
<keyword evidence="7 10" id="KW-1133">Transmembrane helix</keyword>
<dbReference type="InterPro" id="IPR048279">
    <property type="entry name" value="MdtK-like"/>
</dbReference>
<feature type="transmembrane region" description="Helical" evidence="10">
    <location>
        <begin position="365"/>
        <end position="389"/>
    </location>
</feature>
<evidence type="ECO:0000313" key="11">
    <source>
        <dbReference type="EMBL" id="HIV13182.1"/>
    </source>
</evidence>